<evidence type="ECO:0000313" key="3">
    <source>
        <dbReference type="Proteomes" id="UP001058124"/>
    </source>
</evidence>
<organism evidence="2 3">
    <name type="scientific">Leminorella grimontii</name>
    <dbReference type="NCBI Taxonomy" id="82981"/>
    <lineage>
        <taxon>Bacteria</taxon>
        <taxon>Pseudomonadati</taxon>
        <taxon>Pseudomonadota</taxon>
        <taxon>Gammaproteobacteria</taxon>
        <taxon>Enterobacterales</taxon>
        <taxon>Budviciaceae</taxon>
        <taxon>Leminorella</taxon>
    </lineage>
</organism>
<sequence length="267" mass="30518">METVQIVYPNDMFHPDEADETFVHEYQCAKQNGIHCLLLDSEAAALGKYRFSSSFHVGVPVIWRGWMMKENEYRSFSLAVERQGGDMMTSIENYLRCHHLPGWYEDCRDFTPETVIVGKDSDIDALTSSLRWPAYFVKDYVKSLTTTRGSIARNVDEIHDITAQLKQYRGEIEGGICLRRVEKLDAQTERRYFSFQGNVHAADNCIPEPVTEIARQIDSPFFSIDMVANDSGELRLVEIGDGQVSDIKEWPVNLFVQMLCGKCLSHT</sequence>
<dbReference type="EMBL" id="BRLH01000001">
    <property type="protein sequence ID" value="GKX54647.1"/>
    <property type="molecule type" value="Genomic_DNA"/>
</dbReference>
<dbReference type="Proteomes" id="UP001058124">
    <property type="component" value="Unassembled WGS sequence"/>
</dbReference>
<dbReference type="Pfam" id="PF14243">
    <property type="entry name" value="R2K_3"/>
    <property type="match status" value="1"/>
</dbReference>
<gene>
    <name evidence="2" type="ORF">SOASR030_07590</name>
</gene>
<feature type="domain" description="ATP-grasp" evidence="1">
    <location>
        <begin position="135"/>
        <end position="259"/>
    </location>
</feature>
<evidence type="ECO:0000259" key="1">
    <source>
        <dbReference type="Pfam" id="PF14243"/>
    </source>
</evidence>
<reference evidence="2" key="1">
    <citation type="submission" date="2022-06" db="EMBL/GenBank/DDBJ databases">
        <title>Draft genome sequences of Leminorella grimontii str. JCM5902.</title>
        <authorList>
            <person name="Wakabayashi Y."/>
            <person name="Kojima K."/>
        </authorList>
    </citation>
    <scope>NUCLEOTIDE SEQUENCE</scope>
    <source>
        <strain evidence="2">JCM 5902</strain>
    </source>
</reference>
<dbReference type="InterPro" id="IPR025643">
    <property type="entry name" value="R2K_3"/>
</dbReference>
<accession>A0AAV5N2H8</accession>
<comment type="caution">
    <text evidence="2">The sequence shown here is derived from an EMBL/GenBank/DDBJ whole genome shotgun (WGS) entry which is preliminary data.</text>
</comment>
<protein>
    <recommendedName>
        <fullName evidence="1">ATP-grasp domain-containing protein</fullName>
    </recommendedName>
</protein>
<keyword evidence="3" id="KW-1185">Reference proteome</keyword>
<name>A0AAV5N2H8_9GAMM</name>
<evidence type="ECO:0000313" key="2">
    <source>
        <dbReference type="EMBL" id="GKX54647.1"/>
    </source>
</evidence>
<dbReference type="AlphaFoldDB" id="A0AAV5N2H8"/>
<dbReference type="RefSeq" id="WP_027273186.1">
    <property type="nucleotide sequence ID" value="NZ_BRLH01000001.1"/>
</dbReference>
<proteinExistence type="predicted"/>